<dbReference type="InterPro" id="IPR009030">
    <property type="entry name" value="Growth_fac_rcpt_cys_sf"/>
</dbReference>
<keyword evidence="19" id="KW-1185">Reference proteome</keyword>
<keyword evidence="6 16" id="KW-0732">Signal</keyword>
<name>A0ABR2I529_9EUKA</name>
<evidence type="ECO:0000256" key="2">
    <source>
        <dbReference type="ARBA" id="ARBA00011902"/>
    </source>
</evidence>
<evidence type="ECO:0000256" key="13">
    <source>
        <dbReference type="ARBA" id="ARBA00023157"/>
    </source>
</evidence>
<dbReference type="InterPro" id="IPR055163">
    <property type="entry name" value="ALK/LTK-like_GRD"/>
</dbReference>
<dbReference type="PANTHER" id="PTHR46987">
    <property type="entry name" value="NEUROHYPOPHYSIAL HORMONES, N-TERMINAL DOMAIN CONTAINING PROTEIN"/>
    <property type="match status" value="1"/>
</dbReference>
<dbReference type="CDD" id="cd00064">
    <property type="entry name" value="FU"/>
    <property type="match status" value="2"/>
</dbReference>
<evidence type="ECO:0000256" key="9">
    <source>
        <dbReference type="ARBA" id="ARBA00022840"/>
    </source>
</evidence>
<evidence type="ECO:0000256" key="12">
    <source>
        <dbReference type="ARBA" id="ARBA00023137"/>
    </source>
</evidence>
<accession>A0ABR2I529</accession>
<dbReference type="EMBL" id="JAPFFF010000020">
    <property type="protein sequence ID" value="KAK8857587.1"/>
    <property type="molecule type" value="Genomic_DNA"/>
</dbReference>
<dbReference type="Gene3D" id="2.10.220.10">
    <property type="entry name" value="Hormone Receptor, Insulin-like Growth Factor Receptor 1, Chain A, domain 2"/>
    <property type="match status" value="3"/>
</dbReference>
<keyword evidence="8" id="KW-0418">Kinase</keyword>
<evidence type="ECO:0000256" key="6">
    <source>
        <dbReference type="ARBA" id="ARBA00022729"/>
    </source>
</evidence>
<dbReference type="Pfam" id="PF12810">
    <property type="entry name" value="ALK_LTK_GRD"/>
    <property type="match status" value="1"/>
</dbReference>
<comment type="subcellular location">
    <subcellularLocation>
        <location evidence="1">Cell membrane</location>
        <topology evidence="1">Single-pass type I membrane protein</topology>
    </subcellularLocation>
</comment>
<keyword evidence="14" id="KW-0675">Receptor</keyword>
<evidence type="ECO:0000256" key="7">
    <source>
        <dbReference type="ARBA" id="ARBA00022741"/>
    </source>
</evidence>
<proteinExistence type="predicted"/>
<keyword evidence="4" id="KW-0808">Transferase</keyword>
<evidence type="ECO:0000256" key="11">
    <source>
        <dbReference type="ARBA" id="ARBA00023136"/>
    </source>
</evidence>
<reference evidence="18 19" key="1">
    <citation type="submission" date="2024-04" db="EMBL/GenBank/DDBJ databases">
        <title>Tritrichomonas musculus Genome.</title>
        <authorList>
            <person name="Alves-Ferreira E."/>
            <person name="Grigg M."/>
            <person name="Lorenzi H."/>
            <person name="Galac M."/>
        </authorList>
    </citation>
    <scope>NUCLEOTIDE SEQUENCE [LARGE SCALE GENOMIC DNA]</scope>
    <source>
        <strain evidence="18 19">EAF2021</strain>
    </source>
</reference>
<evidence type="ECO:0000256" key="10">
    <source>
        <dbReference type="ARBA" id="ARBA00022989"/>
    </source>
</evidence>
<evidence type="ECO:0000256" key="3">
    <source>
        <dbReference type="ARBA" id="ARBA00022475"/>
    </source>
</evidence>
<gene>
    <name evidence="18" type="ORF">M9Y10_015992</name>
</gene>
<protein>
    <recommendedName>
        <fullName evidence="2">receptor protein-tyrosine kinase</fullName>
        <ecNumber evidence="2">2.7.10.1</ecNumber>
    </recommendedName>
</protein>
<keyword evidence="3" id="KW-1003">Cell membrane</keyword>
<organism evidence="18 19">
    <name type="scientific">Tritrichomonas musculus</name>
    <dbReference type="NCBI Taxonomy" id="1915356"/>
    <lineage>
        <taxon>Eukaryota</taxon>
        <taxon>Metamonada</taxon>
        <taxon>Parabasalia</taxon>
        <taxon>Tritrichomonadida</taxon>
        <taxon>Tritrichomonadidae</taxon>
        <taxon>Tritrichomonas</taxon>
    </lineage>
</organism>
<keyword evidence="13" id="KW-1015">Disulfide bond</keyword>
<feature type="chain" id="PRO_5046264973" description="receptor protein-tyrosine kinase" evidence="16">
    <location>
        <begin position="22"/>
        <end position="451"/>
    </location>
</feature>
<evidence type="ECO:0000256" key="5">
    <source>
        <dbReference type="ARBA" id="ARBA00022692"/>
    </source>
</evidence>
<evidence type="ECO:0000256" key="8">
    <source>
        <dbReference type="ARBA" id="ARBA00022777"/>
    </source>
</evidence>
<dbReference type="SMART" id="SM00261">
    <property type="entry name" value="FU"/>
    <property type="match status" value="3"/>
</dbReference>
<evidence type="ECO:0000313" key="19">
    <source>
        <dbReference type="Proteomes" id="UP001470230"/>
    </source>
</evidence>
<dbReference type="EC" id="2.7.10.1" evidence="2"/>
<keyword evidence="7" id="KW-0547">Nucleotide-binding</keyword>
<evidence type="ECO:0000256" key="15">
    <source>
        <dbReference type="ARBA" id="ARBA00023180"/>
    </source>
</evidence>
<keyword evidence="15" id="KW-0325">Glycoprotein</keyword>
<keyword evidence="12" id="KW-0829">Tyrosine-protein kinase</keyword>
<keyword evidence="9" id="KW-0067">ATP-binding</keyword>
<evidence type="ECO:0000256" key="4">
    <source>
        <dbReference type="ARBA" id="ARBA00022679"/>
    </source>
</evidence>
<evidence type="ECO:0000259" key="17">
    <source>
        <dbReference type="Pfam" id="PF12810"/>
    </source>
</evidence>
<feature type="signal peptide" evidence="16">
    <location>
        <begin position="1"/>
        <end position="21"/>
    </location>
</feature>
<keyword evidence="11" id="KW-0472">Membrane</keyword>
<feature type="domain" description="ALK/LTK-like glycine-rich" evidence="17">
    <location>
        <begin position="38"/>
        <end position="273"/>
    </location>
</feature>
<keyword evidence="5" id="KW-0812">Transmembrane</keyword>
<dbReference type="InterPro" id="IPR006212">
    <property type="entry name" value="Furin_repeat"/>
</dbReference>
<evidence type="ECO:0000256" key="1">
    <source>
        <dbReference type="ARBA" id="ARBA00004251"/>
    </source>
</evidence>
<dbReference type="PANTHER" id="PTHR46987:SF7">
    <property type="entry name" value="TNFR-CYS DOMAIN-CONTAINING PROTEIN"/>
    <property type="match status" value="1"/>
</dbReference>
<evidence type="ECO:0000256" key="16">
    <source>
        <dbReference type="SAM" id="SignalP"/>
    </source>
</evidence>
<keyword evidence="10" id="KW-1133">Transmembrane helix</keyword>
<comment type="caution">
    <text evidence="18">The sequence shown here is derived from an EMBL/GenBank/DDBJ whole genome shotgun (WGS) entry which is preliminary data.</text>
</comment>
<evidence type="ECO:0000313" key="18">
    <source>
        <dbReference type="EMBL" id="KAK8857587.1"/>
    </source>
</evidence>
<dbReference type="SUPFAM" id="SSF57184">
    <property type="entry name" value="Growth factor receptor domain"/>
    <property type="match status" value="2"/>
</dbReference>
<evidence type="ECO:0000256" key="14">
    <source>
        <dbReference type="ARBA" id="ARBA00023170"/>
    </source>
</evidence>
<dbReference type="Proteomes" id="UP001470230">
    <property type="component" value="Unassembled WGS sequence"/>
</dbReference>
<sequence>MFFLYYLLITSFSFLSQKETAENFSQIGFIFYDAPNIYQFVLPAGRYKVSCFGSQGGWSWASGIFGNYGGKGAYAAGYINVTGHNTEFFATVGSMGQSSHNGYSKGGDNGGGISGWCRKWKHGIHHKQNSNGPGGGGGATDLRINSYDLSNRIIVAAGGSGAVYNVPGAPGGELTGYNAFGPSPNTNQVSGYIPGQGSNGNNAKYFPSSGAGGGYIGGFGALGSDLNPLFAVSDSGSSYISGFEGCAINPQMTLDSGVMKAGYREGNGYFQIDQVYQCPYNCISCSGPNQCKICDAEYRLYDGLCYYECPIGSIDRISYCEKCDPSCKHCSEIISNCTECFDNYSLYKGQCLDACPNGTFEYNGECKDECPSGTFPNGSICSDCNIECKECENISIQCTDCPNGKYLFNNECVDKCPERTVREGNKCLSECSANQFLYKDICYSTCQHIHC</sequence>
<dbReference type="InterPro" id="IPR051514">
    <property type="entry name" value="R-spondin"/>
</dbReference>